<sequence length="93" mass="9945">MPRSLLRSLKPLLLLVVMLTLLSGSPNARPGIRYREAAAGSLRRVLAGPRADVNRRRILPHLSDSGGYAQIGGMLTVLSREGPGSEFIVSLPG</sequence>
<evidence type="ECO:0000313" key="2">
    <source>
        <dbReference type="Proteomes" id="UP001500567"/>
    </source>
</evidence>
<dbReference type="Proteomes" id="UP001500567">
    <property type="component" value="Unassembled WGS sequence"/>
</dbReference>
<dbReference type="EMBL" id="BAABDJ010000031">
    <property type="protein sequence ID" value="GAA4012188.1"/>
    <property type="molecule type" value="Genomic_DNA"/>
</dbReference>
<gene>
    <name evidence="1" type="ORF">GCM10022408_26030</name>
</gene>
<reference evidence="2" key="1">
    <citation type="journal article" date="2019" name="Int. J. Syst. Evol. Microbiol.">
        <title>The Global Catalogue of Microorganisms (GCM) 10K type strain sequencing project: providing services to taxonomists for standard genome sequencing and annotation.</title>
        <authorList>
            <consortium name="The Broad Institute Genomics Platform"/>
            <consortium name="The Broad Institute Genome Sequencing Center for Infectious Disease"/>
            <person name="Wu L."/>
            <person name="Ma J."/>
        </authorList>
    </citation>
    <scope>NUCLEOTIDE SEQUENCE [LARGE SCALE GENOMIC DNA]</scope>
    <source>
        <strain evidence="2">JCM 17224</strain>
    </source>
</reference>
<proteinExistence type="predicted"/>
<keyword evidence="2" id="KW-1185">Reference proteome</keyword>
<dbReference type="RefSeq" id="WP_345073573.1">
    <property type="nucleotide sequence ID" value="NZ_BAABDJ010000031.1"/>
</dbReference>
<name>A0ABP7SIK4_9BACT</name>
<organism evidence="1 2">
    <name type="scientific">Hymenobacter fastidiosus</name>
    <dbReference type="NCBI Taxonomy" id="486264"/>
    <lineage>
        <taxon>Bacteria</taxon>
        <taxon>Pseudomonadati</taxon>
        <taxon>Bacteroidota</taxon>
        <taxon>Cytophagia</taxon>
        <taxon>Cytophagales</taxon>
        <taxon>Hymenobacteraceae</taxon>
        <taxon>Hymenobacter</taxon>
    </lineage>
</organism>
<comment type="caution">
    <text evidence="1">The sequence shown here is derived from an EMBL/GenBank/DDBJ whole genome shotgun (WGS) entry which is preliminary data.</text>
</comment>
<accession>A0ABP7SIK4</accession>
<protein>
    <submittedName>
        <fullName evidence="1">Uncharacterized protein</fullName>
    </submittedName>
</protein>
<evidence type="ECO:0000313" key="1">
    <source>
        <dbReference type="EMBL" id="GAA4012188.1"/>
    </source>
</evidence>